<dbReference type="AlphaFoldDB" id="A0A383RJH8"/>
<gene>
    <name evidence="1" type="ORF">PBLR_15080</name>
</gene>
<dbReference type="Proteomes" id="UP000304148">
    <property type="component" value="Chromosome"/>
</dbReference>
<evidence type="ECO:0000313" key="1">
    <source>
        <dbReference type="EMBL" id="SYX86654.1"/>
    </source>
</evidence>
<accession>A0A383RJH8</accession>
<dbReference type="EMBL" id="LS992241">
    <property type="protein sequence ID" value="SYX86654.1"/>
    <property type="molecule type" value="Genomic_DNA"/>
</dbReference>
<sequence>MANQSLPPTSVGATLLYRNLANKSTLFTPNVRELFLNTITLHYSRYLNKQNPNINTQLL</sequence>
<organism evidence="1 2">
    <name type="scientific">Paenibacillus alvei</name>
    <name type="common">Bacillus alvei</name>
    <dbReference type="NCBI Taxonomy" id="44250"/>
    <lineage>
        <taxon>Bacteria</taxon>
        <taxon>Bacillati</taxon>
        <taxon>Bacillota</taxon>
        <taxon>Bacilli</taxon>
        <taxon>Bacillales</taxon>
        <taxon>Paenibacillaceae</taxon>
        <taxon>Paenibacillus</taxon>
    </lineage>
</organism>
<evidence type="ECO:0000313" key="2">
    <source>
        <dbReference type="Proteomes" id="UP000304148"/>
    </source>
</evidence>
<reference evidence="2" key="1">
    <citation type="submission" date="2018-08" db="EMBL/GenBank/DDBJ databases">
        <authorList>
            <person name="Chevrot R."/>
        </authorList>
    </citation>
    <scope>NUCLEOTIDE SEQUENCE [LARGE SCALE GENOMIC DNA]</scope>
</reference>
<proteinExistence type="predicted"/>
<protein>
    <submittedName>
        <fullName evidence="1">Uncharacterized protein</fullName>
    </submittedName>
</protein>
<name>A0A383RJH8_PAEAL</name>